<protein>
    <submittedName>
        <fullName evidence="1">Uncharacterized protein</fullName>
    </submittedName>
</protein>
<dbReference type="AlphaFoldDB" id="A0A8X6S7N6"/>
<evidence type="ECO:0000313" key="1">
    <source>
        <dbReference type="EMBL" id="GFY06190.1"/>
    </source>
</evidence>
<reference evidence="1" key="1">
    <citation type="submission" date="2020-08" db="EMBL/GenBank/DDBJ databases">
        <title>Multicomponent nature underlies the extraordinary mechanical properties of spider dragline silk.</title>
        <authorList>
            <person name="Kono N."/>
            <person name="Nakamura H."/>
            <person name="Mori M."/>
            <person name="Yoshida Y."/>
            <person name="Ohtoshi R."/>
            <person name="Malay A.D."/>
            <person name="Moran D.A.P."/>
            <person name="Tomita M."/>
            <person name="Numata K."/>
            <person name="Arakawa K."/>
        </authorList>
    </citation>
    <scope>NUCLEOTIDE SEQUENCE</scope>
</reference>
<accession>A0A8X6S7N6</accession>
<evidence type="ECO:0000313" key="2">
    <source>
        <dbReference type="Proteomes" id="UP000887159"/>
    </source>
</evidence>
<gene>
    <name evidence="1" type="ORF">TNCV_3108691</name>
</gene>
<sequence>MPHTSALNCHQDLVLINSTKGWLQTIQDYIPVWPHSTAVVIFRLIAWWCTCFGLVSCQVQPAHFSDTIDSDHLRP</sequence>
<name>A0A8X6S7N6_TRICX</name>
<organism evidence="1 2">
    <name type="scientific">Trichonephila clavipes</name>
    <name type="common">Golden silk orbweaver</name>
    <name type="synonym">Nephila clavipes</name>
    <dbReference type="NCBI Taxonomy" id="2585209"/>
    <lineage>
        <taxon>Eukaryota</taxon>
        <taxon>Metazoa</taxon>
        <taxon>Ecdysozoa</taxon>
        <taxon>Arthropoda</taxon>
        <taxon>Chelicerata</taxon>
        <taxon>Arachnida</taxon>
        <taxon>Araneae</taxon>
        <taxon>Araneomorphae</taxon>
        <taxon>Entelegynae</taxon>
        <taxon>Araneoidea</taxon>
        <taxon>Nephilidae</taxon>
        <taxon>Trichonephila</taxon>
    </lineage>
</organism>
<proteinExistence type="predicted"/>
<dbReference type="EMBL" id="BMAU01021257">
    <property type="protein sequence ID" value="GFY06190.1"/>
    <property type="molecule type" value="Genomic_DNA"/>
</dbReference>
<keyword evidence="2" id="KW-1185">Reference proteome</keyword>
<comment type="caution">
    <text evidence="1">The sequence shown here is derived from an EMBL/GenBank/DDBJ whole genome shotgun (WGS) entry which is preliminary data.</text>
</comment>
<dbReference type="Proteomes" id="UP000887159">
    <property type="component" value="Unassembled WGS sequence"/>
</dbReference>